<organism evidence="2 3">
    <name type="scientific">Molorchus minor</name>
    <dbReference type="NCBI Taxonomy" id="1323400"/>
    <lineage>
        <taxon>Eukaryota</taxon>
        <taxon>Metazoa</taxon>
        <taxon>Ecdysozoa</taxon>
        <taxon>Arthropoda</taxon>
        <taxon>Hexapoda</taxon>
        <taxon>Insecta</taxon>
        <taxon>Pterygota</taxon>
        <taxon>Neoptera</taxon>
        <taxon>Endopterygota</taxon>
        <taxon>Coleoptera</taxon>
        <taxon>Polyphaga</taxon>
        <taxon>Cucujiformia</taxon>
        <taxon>Chrysomeloidea</taxon>
        <taxon>Cerambycidae</taxon>
        <taxon>Lamiinae</taxon>
        <taxon>Monochamini</taxon>
        <taxon>Molorchus</taxon>
    </lineage>
</organism>
<reference evidence="2" key="1">
    <citation type="journal article" date="2023" name="Insect Mol. Biol.">
        <title>Genome sequencing provides insights into the evolution of gene families encoding plant cell wall-degrading enzymes in longhorned beetles.</title>
        <authorList>
            <person name="Shin N.R."/>
            <person name="Okamura Y."/>
            <person name="Kirsch R."/>
            <person name="Pauchet Y."/>
        </authorList>
    </citation>
    <scope>NUCLEOTIDE SEQUENCE</scope>
    <source>
        <strain evidence="2">MMC_N1</strain>
    </source>
</reference>
<proteinExistence type="predicted"/>
<protein>
    <submittedName>
        <fullName evidence="2">Uncharacterized protein</fullName>
    </submittedName>
</protein>
<feature type="compositionally biased region" description="Polar residues" evidence="1">
    <location>
        <begin position="1"/>
        <end position="12"/>
    </location>
</feature>
<dbReference type="EMBL" id="JAPWTJ010001535">
    <property type="protein sequence ID" value="KAJ8971043.1"/>
    <property type="molecule type" value="Genomic_DNA"/>
</dbReference>
<evidence type="ECO:0000313" key="3">
    <source>
        <dbReference type="Proteomes" id="UP001162164"/>
    </source>
</evidence>
<feature type="compositionally biased region" description="Low complexity" evidence="1">
    <location>
        <begin position="81"/>
        <end position="90"/>
    </location>
</feature>
<feature type="compositionally biased region" description="Basic and acidic residues" evidence="1">
    <location>
        <begin position="61"/>
        <end position="76"/>
    </location>
</feature>
<feature type="compositionally biased region" description="Basic and acidic residues" evidence="1">
    <location>
        <begin position="19"/>
        <end position="29"/>
    </location>
</feature>
<accession>A0ABQ9J1U5</accession>
<sequence>MAPQHMPQSIGNMASIVGEKNKIEREHSFKKYSQTGISKEAERTKHNKEHDYRKYMPISNSERENEKSRYETDHGYKMPVSSKSSISNSSVRENEKINHDKGHEHKKTISKPNVLPSWVIRENEKSKAVKDSRDLSIEASKFKKESNLKAASDSSVIVINTHQEEPQHTVNLSDDKKELSAVIPLPKAAHCQVIDLTDSAEANKIPKSEEERPFNLSKELVGFASSHEIYPDPKKLSR</sequence>
<comment type="caution">
    <text evidence="2">The sequence shown here is derived from an EMBL/GenBank/DDBJ whole genome shotgun (WGS) entry which is preliminary data.</text>
</comment>
<name>A0ABQ9J1U5_9CUCU</name>
<gene>
    <name evidence="2" type="ORF">NQ317_002309</name>
</gene>
<dbReference type="Proteomes" id="UP001162164">
    <property type="component" value="Unassembled WGS sequence"/>
</dbReference>
<feature type="region of interest" description="Disordered" evidence="1">
    <location>
        <begin position="1"/>
        <end position="112"/>
    </location>
</feature>
<evidence type="ECO:0000313" key="2">
    <source>
        <dbReference type="EMBL" id="KAJ8971043.1"/>
    </source>
</evidence>
<feature type="compositionally biased region" description="Basic and acidic residues" evidence="1">
    <location>
        <begin position="92"/>
        <end position="103"/>
    </location>
</feature>
<keyword evidence="3" id="KW-1185">Reference proteome</keyword>
<feature type="compositionally biased region" description="Basic and acidic residues" evidence="1">
    <location>
        <begin position="39"/>
        <end position="54"/>
    </location>
</feature>
<evidence type="ECO:0000256" key="1">
    <source>
        <dbReference type="SAM" id="MobiDB-lite"/>
    </source>
</evidence>